<keyword evidence="4" id="KW-1185">Reference proteome</keyword>
<proteinExistence type="predicted"/>
<gene>
    <name evidence="3" type="ORF">TCE0_042r14711</name>
</gene>
<comment type="subcellular location">
    <subcellularLocation>
        <location evidence="1">Nucleus</location>
    </subcellularLocation>
</comment>
<evidence type="ECO:0000313" key="4">
    <source>
        <dbReference type="Proteomes" id="UP000053095"/>
    </source>
</evidence>
<reference evidence="4" key="1">
    <citation type="journal article" date="2015" name="Genome Announc.">
        <title>Draft genome sequence of Talaromyces cellulolyticus strain Y-94, a source of lignocellulosic biomass-degrading enzymes.</title>
        <authorList>
            <person name="Fujii T."/>
            <person name="Koike H."/>
            <person name="Sawayama S."/>
            <person name="Yano S."/>
            <person name="Inoue H."/>
        </authorList>
    </citation>
    <scope>NUCLEOTIDE SEQUENCE [LARGE SCALE GENOMIC DNA]</scope>
    <source>
        <strain evidence="4">Y-94</strain>
    </source>
</reference>
<sequence length="434" mass="49909">MEPHPSQLHAFAFNISLLSELVAYRHISSELEIVISKHFAEKYCGLLLLPNSHPKFYDGWLTGMFRLIPYHDGLRYSVLANGASHLHLVDKNDSMYELALTYYSSALQHLAKSLDKEQGEAAENNGLLMSVMLLYLHGCQGRGTYTDIPTHVSAATRILSTRLLSSQLSIERPFDRLAIESVLYQIFSVSTGLWFEDPPLVYHFDPQFWLRAEQLLDQTVLFPDGSNSLNSPVLGVPVSLYRLTLLLKQQFREIRENSYNLSVLEGIRSEIQNWETLVLCDQDQDRLSSDEQTTQAYQFHRDGSYLFVLTLSLLLEQIEHSVRNLQANSRLDLPGMVSPVCWQITKAREIIQRRQHDDGWKMCFVGSWPVYTLGFFMSSIEDIELIRAEMMDRWRLTGFSQVSRYMNDLESIWARRGFSLADGSLSLNRRTLPI</sequence>
<keyword evidence="2" id="KW-0539">Nucleus</keyword>
<dbReference type="PANTHER" id="PTHR37534">
    <property type="entry name" value="TRANSCRIPTIONAL ACTIVATOR PROTEIN UGA3"/>
    <property type="match status" value="1"/>
</dbReference>
<dbReference type="PANTHER" id="PTHR37534:SF46">
    <property type="entry name" value="ZN(II)2CYS6 TRANSCRIPTION FACTOR (EUROFUNG)"/>
    <property type="match status" value="1"/>
</dbReference>
<dbReference type="AlphaFoldDB" id="A0A6V8HI74"/>
<organism evidence="3 4">
    <name type="scientific">Talaromyces pinophilus</name>
    <name type="common">Penicillium pinophilum</name>
    <dbReference type="NCBI Taxonomy" id="128442"/>
    <lineage>
        <taxon>Eukaryota</taxon>
        <taxon>Fungi</taxon>
        <taxon>Dikarya</taxon>
        <taxon>Ascomycota</taxon>
        <taxon>Pezizomycotina</taxon>
        <taxon>Eurotiomycetes</taxon>
        <taxon>Eurotiomycetidae</taxon>
        <taxon>Eurotiales</taxon>
        <taxon>Trichocomaceae</taxon>
        <taxon>Talaromyces</taxon>
        <taxon>Talaromyces sect. Talaromyces</taxon>
    </lineage>
</organism>
<accession>A0A6V8HI74</accession>
<dbReference type="EMBL" id="DF933838">
    <property type="protein sequence ID" value="GAM41526.1"/>
    <property type="molecule type" value="Genomic_DNA"/>
</dbReference>
<dbReference type="Proteomes" id="UP000053095">
    <property type="component" value="Unassembled WGS sequence"/>
</dbReference>
<comment type="caution">
    <text evidence="3">The sequence shown here is derived from an EMBL/GenBank/DDBJ whole genome shotgun (WGS) entry which is preliminary data.</text>
</comment>
<dbReference type="GO" id="GO:0005634">
    <property type="term" value="C:nucleus"/>
    <property type="evidence" value="ECO:0007669"/>
    <property type="project" value="UniProtKB-SubCell"/>
</dbReference>
<evidence type="ECO:0000256" key="2">
    <source>
        <dbReference type="ARBA" id="ARBA00023242"/>
    </source>
</evidence>
<evidence type="ECO:0000256" key="1">
    <source>
        <dbReference type="ARBA" id="ARBA00004123"/>
    </source>
</evidence>
<protein>
    <submittedName>
        <fullName evidence="3">Uncharacterized protein</fullName>
    </submittedName>
</protein>
<dbReference type="Pfam" id="PF11951">
    <property type="entry name" value="Fungal_trans_2"/>
    <property type="match status" value="1"/>
</dbReference>
<name>A0A6V8HI74_TALPI</name>
<dbReference type="InterPro" id="IPR021858">
    <property type="entry name" value="Fun_TF"/>
</dbReference>
<evidence type="ECO:0000313" key="3">
    <source>
        <dbReference type="EMBL" id="GAM41526.1"/>
    </source>
</evidence>